<evidence type="ECO:0000256" key="2">
    <source>
        <dbReference type="SAM" id="MobiDB-lite"/>
    </source>
</evidence>
<dbReference type="GO" id="GO:1905515">
    <property type="term" value="P:non-motile cilium assembly"/>
    <property type="evidence" value="ECO:0007669"/>
    <property type="project" value="TreeGrafter"/>
</dbReference>
<feature type="region of interest" description="Disordered" evidence="2">
    <location>
        <begin position="1009"/>
        <end position="1044"/>
    </location>
</feature>
<evidence type="ECO:0000259" key="3">
    <source>
        <dbReference type="Pfam" id="PF15717"/>
    </source>
</evidence>
<dbReference type="GO" id="GO:0034451">
    <property type="term" value="C:centriolar satellite"/>
    <property type="evidence" value="ECO:0007669"/>
    <property type="project" value="TreeGrafter"/>
</dbReference>
<protein>
    <recommendedName>
        <fullName evidence="3">Pericentriolar material 1 protein C-terminal domain-containing protein</fullName>
    </recommendedName>
</protein>
<dbReference type="Proteomes" id="UP000678393">
    <property type="component" value="Unassembled WGS sequence"/>
</dbReference>
<feature type="coiled-coil region" evidence="1">
    <location>
        <begin position="800"/>
        <end position="827"/>
    </location>
</feature>
<feature type="compositionally biased region" description="Polar residues" evidence="2">
    <location>
        <begin position="645"/>
        <end position="654"/>
    </location>
</feature>
<dbReference type="OrthoDB" id="2125770at2759"/>
<feature type="compositionally biased region" description="Basic and acidic residues" evidence="2">
    <location>
        <begin position="1458"/>
        <end position="1469"/>
    </location>
</feature>
<feature type="compositionally biased region" description="Polar residues" evidence="2">
    <location>
        <begin position="1114"/>
        <end position="1133"/>
    </location>
</feature>
<dbReference type="PANTHER" id="PTHR14164">
    <property type="entry name" value="PERICENTRIOLAR MATERIAL 1-RELATED"/>
    <property type="match status" value="1"/>
</dbReference>
<dbReference type="InterPro" id="IPR024138">
    <property type="entry name" value="Pericentriolar_Pcm1"/>
</dbReference>
<feature type="region of interest" description="Disordered" evidence="2">
    <location>
        <begin position="197"/>
        <end position="235"/>
    </location>
</feature>
<feature type="compositionally biased region" description="Polar residues" evidence="2">
    <location>
        <begin position="530"/>
        <end position="543"/>
    </location>
</feature>
<feature type="compositionally biased region" description="Basic and acidic residues" evidence="2">
    <location>
        <begin position="545"/>
        <end position="562"/>
    </location>
</feature>
<sequence length="1591" mass="175307">MQALMSRQEELNILRDETTKKLMEVKARDNLASSTLAAVIASKQFMSSRPQPMQVLETALRASSMGAGQEEEEEGAGGAAGLDRQLKSNIVAYPESDDEDNSKVLGMEALPNKLMELKRQLHYLKNEFSQISEDPNMETDTRVLVEGPQQLQNKLHELQNKKLQLDMRLHELQLIHSPSSDNSKNNETSAQITAFSPIGPATSHIPATVHNQQQQQQQTVNKPAVSSGSSSVSLPSNLQTQANALTSFADLTGWSEFGQDPGANLMPEMMQELQEKLRCLNEVREQLNQLKSSVQFSEIEHAELEALQQKPRQPQQKPPQLQQKPPQSQQKPPQLQQKPPQLQQKVPQSHQKPPQSQPKLSGNRYPQQHDEVVAAASPRNMTQLLNLEGTDPGDELSDEDNVSASKSGSVWSVLGSWDHDPQVQEKVRKLKSAEENLRQLQDLVSFVQQSPDGAVGVPKEQAGRASSGDVSRATGTYDLNVSVSEGELPSESLKILQRDDSGEEVEDPAAELEKLRRERNLLMDLQTQLQHIQSQVRTTSGPSSGEERVRTRPESSREKSRLEQVSSTPVVTFASNDELYSKIRRQRILHEELRSKKRELEAIMKKDHNRRQYSRNQDNQSDSVSLTTDMFGAAASVDATMATWGGSTADNLENITEDEDGQDRDSSNHREEDQENEDVRNPSRNRSSNRNVQLRGNLSSRTENQQRSLNRQQNDDDAFLGAPVDWYGNIESRLSGLTTAVEALLKKSENDGRQLHVSVGHESLPHSITGPYRPDQQQQQLLQLQNQSLMLSFGQLVQTLTRQQGDIQQLQQQVQALQLQIQALSFEHMTPAVTVNLPSPFRQPQPSPVVSTCSSRPRVTPAAATLGVRPVVIKHQQKPHLQSQKQRNVNNTDLFINHSEASSGFASVQSGSLSLSARHLPQGADKTPADGACSNLDTSQPQSVFQQGPATRKSGKVKKSNSDSTSGVRMPVARPENLAEERRRAYPGKMDDGQAASRAPAVGQAGIRMDGFDQDGSGYSSSQSVSSQFSVPAPARQGDSGAAVTNSSTLFDTLRDTIYTEVASLISQNENRPYFLLELFRDMQRVDSDSMRQQALNSLQELVSSGYRNVTSAWSSGPTWSQSTQTHSETVSTGLIPDKDSTSEDDDDGDLLEARLQEEIEERNQLEKSIRSGTFQGAPFDYAELVDNPSSLSTPTNADDEHLNLQHQHVDTEPQRQQQQQQVQIIMMAVNNFIKKRAGDICSVQLLNVIIRLVASSVYVSGGQEFVRLFQQQLTSVLEDRVVKYQGRRMIECGEELVSDISDVLYRQLADLGLGHNFDDRVVTGQGISRDWPLQMVESEQTPEHGSLSRTPTGGSSQVEDVQKVTGSEKSESEHDDDDAGVSEESFCYVGVSEQSYTVELAQSETKPFTRIGSDEDDDEGDEVWNLNDPNETAVSRDARLENGAPQYPLVPPPPTRPEAEGAREDGAEKQNVGQPASPKPTTCGRGEEVDGSLSGTHTADASQVNVNGSATDNTPTTNEDQTSASFQEKLTQPAALPDSATHSDSVELKGRYQEEQTSLNGLDAVLASLGGMEELAGDESTVLGPEAFLN</sequence>
<feature type="region of interest" description="Disordered" evidence="2">
    <location>
        <begin position="61"/>
        <end position="83"/>
    </location>
</feature>
<feature type="region of interest" description="Disordered" evidence="2">
    <location>
        <begin position="530"/>
        <end position="567"/>
    </location>
</feature>
<dbReference type="GO" id="GO:0036064">
    <property type="term" value="C:ciliary basal body"/>
    <property type="evidence" value="ECO:0007669"/>
    <property type="project" value="TreeGrafter"/>
</dbReference>
<dbReference type="PANTHER" id="PTHR14164:SF12">
    <property type="entry name" value="PERICENTRIOLAR MATERIAL 1 PROTEIN"/>
    <property type="match status" value="1"/>
</dbReference>
<accession>A0A8S3YJH1</accession>
<evidence type="ECO:0000256" key="1">
    <source>
        <dbReference type="SAM" id="Coils"/>
    </source>
</evidence>
<feature type="coiled-coil region" evidence="1">
    <location>
        <begin position="107"/>
        <end position="175"/>
    </location>
</feature>
<feature type="region of interest" description="Disordered" evidence="2">
    <location>
        <begin position="919"/>
        <end position="980"/>
    </location>
</feature>
<dbReference type="GO" id="GO:0071539">
    <property type="term" value="P:protein localization to centrosome"/>
    <property type="evidence" value="ECO:0007669"/>
    <property type="project" value="InterPro"/>
</dbReference>
<feature type="domain" description="Pericentriolar material 1 protein C-terminal" evidence="3">
    <location>
        <begin position="1049"/>
        <end position="1162"/>
    </location>
</feature>
<feature type="coiled-coil region" evidence="1">
    <location>
        <begin position="270"/>
        <end position="307"/>
    </location>
</feature>
<dbReference type="GO" id="GO:0034454">
    <property type="term" value="P:microtubule anchoring at centrosome"/>
    <property type="evidence" value="ECO:0007669"/>
    <property type="project" value="InterPro"/>
</dbReference>
<feature type="compositionally biased region" description="Basic and acidic residues" evidence="2">
    <location>
        <begin position="1545"/>
        <end position="1555"/>
    </location>
</feature>
<feature type="region of interest" description="Disordered" evidence="2">
    <location>
        <begin position="451"/>
        <end position="473"/>
    </location>
</feature>
<name>A0A8S3YJH1_9EUPU</name>
<feature type="domain" description="Pericentriolar material 1 protein C-terminal" evidence="3">
    <location>
        <begin position="1187"/>
        <end position="1449"/>
    </location>
</feature>
<evidence type="ECO:0000313" key="5">
    <source>
        <dbReference type="Proteomes" id="UP000678393"/>
    </source>
</evidence>
<feature type="compositionally biased region" description="Polar residues" evidence="2">
    <location>
        <begin position="1494"/>
        <end position="1531"/>
    </location>
</feature>
<feature type="compositionally biased region" description="Low complexity" evidence="2">
    <location>
        <begin position="1014"/>
        <end position="1031"/>
    </location>
</feature>
<feature type="region of interest" description="Disordered" evidence="2">
    <location>
        <begin position="604"/>
        <end position="624"/>
    </location>
</feature>
<feature type="region of interest" description="Disordered" evidence="2">
    <location>
        <begin position="385"/>
        <end position="419"/>
    </location>
</feature>
<dbReference type="Pfam" id="PF15717">
    <property type="entry name" value="PCM1_C"/>
    <property type="match status" value="2"/>
</dbReference>
<feature type="coiled-coil region" evidence="1">
    <location>
        <begin position="423"/>
        <end position="450"/>
    </location>
</feature>
<keyword evidence="5" id="KW-1185">Reference proteome</keyword>
<keyword evidence="1" id="KW-0175">Coiled coil</keyword>
<feature type="compositionally biased region" description="Low complexity" evidence="2">
    <location>
        <begin position="308"/>
        <end position="361"/>
    </location>
</feature>
<feature type="compositionally biased region" description="Polar residues" evidence="2">
    <location>
        <begin position="1348"/>
        <end position="1360"/>
    </location>
</feature>
<feature type="compositionally biased region" description="Low complexity" evidence="2">
    <location>
        <begin position="226"/>
        <end position="235"/>
    </location>
</feature>
<evidence type="ECO:0000313" key="4">
    <source>
        <dbReference type="EMBL" id="CAG5115100.1"/>
    </source>
</evidence>
<feature type="compositionally biased region" description="Acidic residues" evidence="2">
    <location>
        <begin position="391"/>
        <end position="401"/>
    </location>
</feature>
<comment type="caution">
    <text evidence="4">The sequence shown here is derived from an EMBL/GenBank/DDBJ whole genome shotgun (WGS) entry which is preliminary data.</text>
</comment>
<organism evidence="4 5">
    <name type="scientific">Candidula unifasciata</name>
    <dbReference type="NCBI Taxonomy" id="100452"/>
    <lineage>
        <taxon>Eukaryota</taxon>
        <taxon>Metazoa</taxon>
        <taxon>Spiralia</taxon>
        <taxon>Lophotrochozoa</taxon>
        <taxon>Mollusca</taxon>
        <taxon>Gastropoda</taxon>
        <taxon>Heterobranchia</taxon>
        <taxon>Euthyneura</taxon>
        <taxon>Panpulmonata</taxon>
        <taxon>Eupulmonata</taxon>
        <taxon>Stylommatophora</taxon>
        <taxon>Helicina</taxon>
        <taxon>Helicoidea</taxon>
        <taxon>Geomitridae</taxon>
        <taxon>Candidula</taxon>
    </lineage>
</organism>
<dbReference type="InterPro" id="IPR031446">
    <property type="entry name" value="PCM1_C"/>
</dbReference>
<feature type="compositionally biased region" description="Polar residues" evidence="2">
    <location>
        <begin position="935"/>
        <end position="949"/>
    </location>
</feature>
<feature type="region of interest" description="Disordered" evidence="2">
    <location>
        <begin position="645"/>
        <end position="719"/>
    </location>
</feature>
<feature type="region of interest" description="Disordered" evidence="2">
    <location>
        <begin position="1114"/>
        <end position="1148"/>
    </location>
</feature>
<proteinExistence type="predicted"/>
<feature type="compositionally biased region" description="Basic and acidic residues" evidence="2">
    <location>
        <begin position="1361"/>
        <end position="1373"/>
    </location>
</feature>
<reference evidence="4" key="1">
    <citation type="submission" date="2021-04" db="EMBL/GenBank/DDBJ databases">
        <authorList>
            <consortium name="Molecular Ecology Group"/>
        </authorList>
    </citation>
    <scope>NUCLEOTIDE SEQUENCE</scope>
</reference>
<feature type="region of interest" description="Disordered" evidence="2">
    <location>
        <begin position="308"/>
        <end position="365"/>
    </location>
</feature>
<feature type="compositionally biased region" description="Basic and acidic residues" evidence="2">
    <location>
        <begin position="663"/>
        <end position="681"/>
    </location>
</feature>
<feature type="compositionally biased region" description="Polar residues" evidence="2">
    <location>
        <begin position="692"/>
        <end position="712"/>
    </location>
</feature>
<feature type="region of interest" description="Disordered" evidence="2">
    <location>
        <begin position="1400"/>
        <end position="1559"/>
    </location>
</feature>
<gene>
    <name evidence="4" type="ORF">CUNI_LOCUS658</name>
</gene>
<feature type="compositionally biased region" description="Low complexity" evidence="2">
    <location>
        <begin position="682"/>
        <end position="691"/>
    </location>
</feature>
<dbReference type="EMBL" id="CAJHNH020000074">
    <property type="protein sequence ID" value="CAG5115100.1"/>
    <property type="molecule type" value="Genomic_DNA"/>
</dbReference>
<feature type="region of interest" description="Disordered" evidence="2">
    <location>
        <begin position="1338"/>
        <end position="1383"/>
    </location>
</feature>
<feature type="compositionally biased region" description="Polar residues" evidence="2">
    <location>
        <begin position="614"/>
        <end position="624"/>
    </location>
</feature>